<dbReference type="RefSeq" id="WP_253897214.1">
    <property type="nucleotide sequence ID" value="NZ_CALSBS010000003.1"/>
</dbReference>
<organism evidence="9 10">
    <name type="scientific">Pseudocitrobacter vendiensis</name>
    <dbReference type="NCBI Taxonomy" id="2488306"/>
    <lineage>
        <taxon>Bacteria</taxon>
        <taxon>Pseudomonadati</taxon>
        <taxon>Pseudomonadota</taxon>
        <taxon>Gammaproteobacteria</taxon>
        <taxon>Enterobacterales</taxon>
        <taxon>Enterobacteriaceae</taxon>
        <taxon>Pseudocitrobacter</taxon>
    </lineage>
</organism>
<evidence type="ECO:0000313" key="10">
    <source>
        <dbReference type="Proteomes" id="UP001152651"/>
    </source>
</evidence>
<sequence length="459" mass="51909">MKLTVLGGGGVRSAFLAKSLAYNAHRINLQEVVFQDSSEKNLSLFGEIARYIFNTIRPDITFTLTTDPVAALEKTNYVITTLRVGGDESRVRDERIALNHHTLGQETTGVGGFAMAMRSIPAILEYCQLIEKHAAEDAILFNFTNPSGLVTEAIIKSGFKRRVYGICDAPSELIRELPAILNCASDDLSVECYGLNHFSWFTHFTVRGEDVTDKLVTHPDLYSKTAMQYFSPELVQLCDKQLLNEYLYYYYYRDEALNAILEAPETRGEQIARINKEMRDELQHIDVKAHPEVAFDVWMKHYLRRENSYMQSESQQEKFNPRTAITLRQFIEEPDTGGYAGVALDILEAVNSTTTKRIVVSLQNNQTLDFLRPDDVIEISCDLSKDGLKPITPIHVPDAQKNMISCVKEYERLAVEAIIKKDRALAIRAMMAHPLVGSFSLATKLASEYLSDAHFSDWK</sequence>
<reference evidence="9" key="1">
    <citation type="submission" date="2022-05" db="EMBL/GenBank/DDBJ databases">
        <authorList>
            <person name="Blom J."/>
        </authorList>
    </citation>
    <scope>NUCLEOTIDE SEQUENCE</scope>
    <source>
        <strain evidence="9">Type strain: CPO20170097</strain>
    </source>
</reference>
<accession>A0ABN8T8G4</accession>
<evidence type="ECO:0000256" key="2">
    <source>
        <dbReference type="ARBA" id="ARBA00022723"/>
    </source>
</evidence>
<keyword evidence="2" id="KW-0479">Metal-binding</keyword>
<dbReference type="SUPFAM" id="SSF56327">
    <property type="entry name" value="LDH C-terminal domain-like"/>
    <property type="match status" value="1"/>
</dbReference>
<name>A0ABN8T8G4_9ENTR</name>
<keyword evidence="10" id="KW-1185">Reference proteome</keyword>
<evidence type="ECO:0000313" key="9">
    <source>
        <dbReference type="EMBL" id="CAH6636265.1"/>
    </source>
</evidence>
<dbReference type="InterPro" id="IPR015955">
    <property type="entry name" value="Lactate_DH/Glyco_Ohase_4_C"/>
</dbReference>
<feature type="domain" description="Glycosyl hydrolase family 4 C-terminal" evidence="8">
    <location>
        <begin position="192"/>
        <end position="436"/>
    </location>
</feature>
<dbReference type="Gene3D" id="3.90.110.10">
    <property type="entry name" value="Lactate dehydrogenase/glycoside hydrolase, family 4, C-terminal"/>
    <property type="match status" value="1"/>
</dbReference>
<dbReference type="PANTHER" id="PTHR32092">
    <property type="entry name" value="6-PHOSPHO-BETA-GLUCOSIDASE-RELATED"/>
    <property type="match status" value="1"/>
</dbReference>
<evidence type="ECO:0000256" key="6">
    <source>
        <dbReference type="ARBA" id="ARBA00023295"/>
    </source>
</evidence>
<keyword evidence="6 7" id="KW-0326">Glycosidase</keyword>
<evidence type="ECO:0000259" key="8">
    <source>
        <dbReference type="Pfam" id="PF11975"/>
    </source>
</evidence>
<keyword evidence="5" id="KW-0464">Manganese</keyword>
<dbReference type="PANTHER" id="PTHR32092:SF5">
    <property type="entry name" value="6-PHOSPHO-BETA-GLUCOSIDASE"/>
    <property type="match status" value="1"/>
</dbReference>
<keyword evidence="3 7" id="KW-0378">Hydrolase</keyword>
<dbReference type="PRINTS" id="PR00732">
    <property type="entry name" value="GLHYDRLASE4"/>
</dbReference>
<keyword evidence="4 7" id="KW-0520">NAD</keyword>
<comment type="caution">
    <text evidence="9">The sequence shown here is derived from an EMBL/GenBank/DDBJ whole genome shotgun (WGS) entry which is preliminary data.</text>
</comment>
<dbReference type="EMBL" id="CALSBS010000003">
    <property type="protein sequence ID" value="CAH6636265.1"/>
    <property type="molecule type" value="Genomic_DNA"/>
</dbReference>
<dbReference type="GO" id="GO:0016787">
    <property type="term" value="F:hydrolase activity"/>
    <property type="evidence" value="ECO:0007669"/>
    <property type="project" value="UniProtKB-KW"/>
</dbReference>
<dbReference type="InterPro" id="IPR022616">
    <property type="entry name" value="Glyco_hydro_4_C"/>
</dbReference>
<dbReference type="Pfam" id="PF02056">
    <property type="entry name" value="Glyco_hydro_4"/>
    <property type="match status" value="1"/>
</dbReference>
<dbReference type="InterPro" id="IPR036291">
    <property type="entry name" value="NAD(P)-bd_dom_sf"/>
</dbReference>
<dbReference type="SUPFAM" id="SSF51735">
    <property type="entry name" value="NAD(P)-binding Rossmann-fold domains"/>
    <property type="match status" value="1"/>
</dbReference>
<protein>
    <submittedName>
        <fullName evidence="9">Glycoside hydrolase</fullName>
    </submittedName>
</protein>
<proteinExistence type="inferred from homology"/>
<dbReference type="Proteomes" id="UP001152651">
    <property type="component" value="Unassembled WGS sequence"/>
</dbReference>
<comment type="cofactor">
    <cofactor evidence="7">
        <name>NAD(+)</name>
        <dbReference type="ChEBI" id="CHEBI:57540"/>
    </cofactor>
    <text evidence="7">Binds 1 NAD(+) per subunit.</text>
</comment>
<evidence type="ECO:0000256" key="5">
    <source>
        <dbReference type="ARBA" id="ARBA00023211"/>
    </source>
</evidence>
<evidence type="ECO:0000256" key="3">
    <source>
        <dbReference type="ARBA" id="ARBA00022801"/>
    </source>
</evidence>
<comment type="similarity">
    <text evidence="1 7">Belongs to the glycosyl hydrolase 4 family.</text>
</comment>
<evidence type="ECO:0000256" key="4">
    <source>
        <dbReference type="ARBA" id="ARBA00023027"/>
    </source>
</evidence>
<evidence type="ECO:0000256" key="7">
    <source>
        <dbReference type="RuleBase" id="RU361152"/>
    </source>
</evidence>
<gene>
    <name evidence="9" type="ORF">FBBNIHIM_05480</name>
</gene>
<dbReference type="InterPro" id="IPR001088">
    <property type="entry name" value="Glyco_hydro_4"/>
</dbReference>
<dbReference type="Pfam" id="PF11975">
    <property type="entry name" value="Glyco_hydro_4C"/>
    <property type="match status" value="1"/>
</dbReference>
<evidence type="ECO:0000256" key="1">
    <source>
        <dbReference type="ARBA" id="ARBA00010141"/>
    </source>
</evidence>
<dbReference type="Gene3D" id="3.40.50.720">
    <property type="entry name" value="NAD(P)-binding Rossmann-like Domain"/>
    <property type="match status" value="1"/>
</dbReference>